<gene>
    <name evidence="2" type="ORF">AAFF_G00215360</name>
</gene>
<dbReference type="AlphaFoldDB" id="A0AAD7RGE8"/>
<sequence length="164" mass="17919">MHSHSSKGHTHIRLRPAPVTFHFPLPSHAQRFGVSLRAAVRCPGAADLVLQAQRCWEGTRSGAKPHPDTERRVAEISVSTETQCFVSVSVGESEEHCGPPLPAILEGGGQELLSSRRHQRGPRGQGVDAQTANWSGRTGRATDSLGHLRLRQSSREALRESEMH</sequence>
<name>A0AAD7RGE8_9TELE</name>
<organism evidence="2 3">
    <name type="scientific">Aldrovandia affinis</name>
    <dbReference type="NCBI Taxonomy" id="143900"/>
    <lineage>
        <taxon>Eukaryota</taxon>
        <taxon>Metazoa</taxon>
        <taxon>Chordata</taxon>
        <taxon>Craniata</taxon>
        <taxon>Vertebrata</taxon>
        <taxon>Euteleostomi</taxon>
        <taxon>Actinopterygii</taxon>
        <taxon>Neopterygii</taxon>
        <taxon>Teleostei</taxon>
        <taxon>Notacanthiformes</taxon>
        <taxon>Halosauridae</taxon>
        <taxon>Aldrovandia</taxon>
    </lineage>
</organism>
<dbReference type="Proteomes" id="UP001221898">
    <property type="component" value="Unassembled WGS sequence"/>
</dbReference>
<protein>
    <submittedName>
        <fullName evidence="2">Uncharacterized protein</fullName>
    </submittedName>
</protein>
<feature type="region of interest" description="Disordered" evidence="1">
    <location>
        <begin position="115"/>
        <end position="164"/>
    </location>
</feature>
<accession>A0AAD7RGE8</accession>
<proteinExistence type="predicted"/>
<evidence type="ECO:0000313" key="2">
    <source>
        <dbReference type="EMBL" id="KAJ8383694.1"/>
    </source>
</evidence>
<comment type="caution">
    <text evidence="2">The sequence shown here is derived from an EMBL/GenBank/DDBJ whole genome shotgun (WGS) entry which is preliminary data.</text>
</comment>
<reference evidence="2" key="1">
    <citation type="journal article" date="2023" name="Science">
        <title>Genome structures resolve the early diversification of teleost fishes.</title>
        <authorList>
            <person name="Parey E."/>
            <person name="Louis A."/>
            <person name="Montfort J."/>
            <person name="Bouchez O."/>
            <person name="Roques C."/>
            <person name="Iampietro C."/>
            <person name="Lluch J."/>
            <person name="Castinel A."/>
            <person name="Donnadieu C."/>
            <person name="Desvignes T."/>
            <person name="Floi Bucao C."/>
            <person name="Jouanno E."/>
            <person name="Wen M."/>
            <person name="Mejri S."/>
            <person name="Dirks R."/>
            <person name="Jansen H."/>
            <person name="Henkel C."/>
            <person name="Chen W.J."/>
            <person name="Zahm M."/>
            <person name="Cabau C."/>
            <person name="Klopp C."/>
            <person name="Thompson A.W."/>
            <person name="Robinson-Rechavi M."/>
            <person name="Braasch I."/>
            <person name="Lecointre G."/>
            <person name="Bobe J."/>
            <person name="Postlethwait J.H."/>
            <person name="Berthelot C."/>
            <person name="Roest Crollius H."/>
            <person name="Guiguen Y."/>
        </authorList>
    </citation>
    <scope>NUCLEOTIDE SEQUENCE</scope>
    <source>
        <strain evidence="2">NC1722</strain>
    </source>
</reference>
<evidence type="ECO:0000256" key="1">
    <source>
        <dbReference type="SAM" id="MobiDB-lite"/>
    </source>
</evidence>
<keyword evidence="3" id="KW-1185">Reference proteome</keyword>
<evidence type="ECO:0000313" key="3">
    <source>
        <dbReference type="Proteomes" id="UP001221898"/>
    </source>
</evidence>
<dbReference type="EMBL" id="JAINUG010000287">
    <property type="protein sequence ID" value="KAJ8383694.1"/>
    <property type="molecule type" value="Genomic_DNA"/>
</dbReference>
<feature type="compositionally biased region" description="Basic and acidic residues" evidence="1">
    <location>
        <begin position="153"/>
        <end position="164"/>
    </location>
</feature>